<comment type="caution">
    <text evidence="1">The sequence shown here is derived from an EMBL/GenBank/DDBJ whole genome shotgun (WGS) entry which is preliminary data.</text>
</comment>
<gene>
    <name evidence="1" type="ORF">BRYFOR_09154</name>
</gene>
<evidence type="ECO:0000313" key="1">
    <source>
        <dbReference type="EMBL" id="EET58866.1"/>
    </source>
</evidence>
<reference evidence="1" key="1">
    <citation type="submission" date="2009-07" db="EMBL/GenBank/DDBJ databases">
        <authorList>
            <person name="Weinstock G."/>
            <person name="Sodergren E."/>
            <person name="Clifton S."/>
            <person name="Fulton L."/>
            <person name="Fulton B."/>
            <person name="Courtney L."/>
            <person name="Fronick C."/>
            <person name="Harrison M."/>
            <person name="Strong C."/>
            <person name="Farmer C."/>
            <person name="Delahaunty K."/>
            <person name="Markovic C."/>
            <person name="Hall O."/>
            <person name="Minx P."/>
            <person name="Tomlinson C."/>
            <person name="Mitreva M."/>
            <person name="Nelson J."/>
            <person name="Hou S."/>
            <person name="Wollam A."/>
            <person name="Pepin K.H."/>
            <person name="Johnson M."/>
            <person name="Bhonagiri V."/>
            <person name="Nash W.E."/>
            <person name="Warren W."/>
            <person name="Chinwalla A."/>
            <person name="Mardis E.R."/>
            <person name="Wilson R.K."/>
        </authorList>
    </citation>
    <scope>NUCLEOTIDE SEQUENCE [LARGE SCALE GENOMIC DNA]</scope>
    <source>
        <strain evidence="1">DSM 14469</strain>
    </source>
</reference>
<protein>
    <submittedName>
        <fullName evidence="1">Uncharacterized protein</fullName>
    </submittedName>
</protein>
<proteinExistence type="predicted"/>
<dbReference type="Proteomes" id="UP000005561">
    <property type="component" value="Unassembled WGS sequence"/>
</dbReference>
<dbReference type="EMBL" id="ACCL02000024">
    <property type="protein sequence ID" value="EET58866.1"/>
    <property type="molecule type" value="Genomic_DNA"/>
</dbReference>
<name>C6LKG7_9FIRM</name>
<keyword evidence="2" id="KW-1185">Reference proteome</keyword>
<evidence type="ECO:0000313" key="2">
    <source>
        <dbReference type="Proteomes" id="UP000005561"/>
    </source>
</evidence>
<dbReference type="AlphaFoldDB" id="C6LKG7"/>
<accession>C6LKG7</accession>
<sequence length="69" mass="8109">MQNPMQSIMFVIDFMQEVLTGRICCVFLFHVFKNMIYQRFLPGTDVGNLIHFIIGKGEKNDTTFRKKGY</sequence>
<dbReference type="STRING" id="168384.SAMN05660368_03439"/>
<organism evidence="1 2">
    <name type="scientific">Marvinbryantia formatexigens DSM 14469</name>
    <dbReference type="NCBI Taxonomy" id="478749"/>
    <lineage>
        <taxon>Bacteria</taxon>
        <taxon>Bacillati</taxon>
        <taxon>Bacillota</taxon>
        <taxon>Clostridia</taxon>
        <taxon>Lachnospirales</taxon>
        <taxon>Lachnospiraceae</taxon>
        <taxon>Marvinbryantia</taxon>
    </lineage>
</organism>